<evidence type="ECO:0000256" key="4">
    <source>
        <dbReference type="ARBA" id="ARBA00015492"/>
    </source>
</evidence>
<reference evidence="16 17" key="1">
    <citation type="submission" date="2007-03" db="EMBL/GenBank/DDBJ databases">
        <title>Complete sequence of Desulfotomaculum reducens MI-1.</title>
        <authorList>
            <consortium name="US DOE Joint Genome Institute"/>
            <person name="Copeland A."/>
            <person name="Lucas S."/>
            <person name="Lapidus A."/>
            <person name="Barry K."/>
            <person name="Detter J.C."/>
            <person name="Glavina del Rio T."/>
            <person name="Hammon N."/>
            <person name="Israni S."/>
            <person name="Dalin E."/>
            <person name="Tice H."/>
            <person name="Pitluck S."/>
            <person name="Sims D."/>
            <person name="Brettin T."/>
            <person name="Bruce D."/>
            <person name="Han C."/>
            <person name="Tapia R."/>
            <person name="Schmutz J."/>
            <person name="Larimer F."/>
            <person name="Land M."/>
            <person name="Hauser L."/>
            <person name="Kyrpides N."/>
            <person name="Kim E."/>
            <person name="Tebo B.M."/>
            <person name="Richardson P."/>
        </authorList>
    </citation>
    <scope>NUCLEOTIDE SEQUENCE [LARGE SCALE GENOMIC DNA]</scope>
    <source>
        <strain evidence="16 17">MI-1</strain>
    </source>
</reference>
<accession>A4J9B5</accession>
<feature type="domain" description="YrdC-like" evidence="15">
    <location>
        <begin position="18"/>
        <end position="204"/>
    </location>
</feature>
<dbReference type="FunFam" id="3.90.870.10:FF:000008">
    <property type="entry name" value="Threonylcarbamoyl-AMP synthase"/>
    <property type="match status" value="1"/>
</dbReference>
<dbReference type="GO" id="GO:0005524">
    <property type="term" value="F:ATP binding"/>
    <property type="evidence" value="ECO:0007669"/>
    <property type="project" value="UniProtKB-UniRule"/>
</dbReference>
<feature type="binding site" evidence="14">
    <location>
        <position position="40"/>
    </location>
    <ligand>
        <name>L-threonine</name>
        <dbReference type="ChEBI" id="CHEBI:57926"/>
    </ligand>
</feature>
<dbReference type="InterPro" id="IPR017945">
    <property type="entry name" value="DHBP_synth_RibB-like_a/b_dom"/>
</dbReference>
<proteinExistence type="inferred from homology"/>
<dbReference type="Pfam" id="PF03481">
    <property type="entry name" value="Sua5_C"/>
    <property type="match status" value="1"/>
</dbReference>
<sequence>MERIDTKIWHLNPSALDMRLINQAAAIIKRGGLVAFPTETVYGLGANGLDGKAVADIYRAKGRPSDNPLILHVADTNMVRELSKNLPPKATLLMKKFWPGPLTLVVPRASHIPREVTGGLATVAVRMPHHPVALALIKASGVPIAAPSANKSGRPSPTNAEHVKLDLQGCIDAILDGGPAGLGLESTVLDLTGAAPVILRPGGVTYEQLLEALGDVTIDPSALGERLSKDKAPRSPGMKYKHYAPAAPLILFEGEPEKVKAAIVERAEELLKGGKRVGILATEEHAQDYPPDSKILKIGSRKNPAGVAAMLFKRLREFDQLQVDVILTEGFETKGIGLAVMNRLRRAAGERIEC</sequence>
<evidence type="ECO:0000256" key="2">
    <source>
        <dbReference type="ARBA" id="ARBA00007663"/>
    </source>
</evidence>
<dbReference type="EC" id="2.7.7.87" evidence="3 13"/>
<dbReference type="GO" id="GO:0000049">
    <property type="term" value="F:tRNA binding"/>
    <property type="evidence" value="ECO:0007669"/>
    <property type="project" value="TreeGrafter"/>
</dbReference>
<dbReference type="NCBIfam" id="TIGR00057">
    <property type="entry name" value="L-threonylcarbamoyladenylate synthase"/>
    <property type="match status" value="1"/>
</dbReference>
<keyword evidence="10 13" id="KW-0067">ATP-binding</keyword>
<feature type="binding site" evidence="14">
    <location>
        <position position="146"/>
    </location>
    <ligand>
        <name>L-threonine</name>
        <dbReference type="ChEBI" id="CHEBI:57926"/>
    </ligand>
</feature>
<evidence type="ECO:0000256" key="7">
    <source>
        <dbReference type="ARBA" id="ARBA00022694"/>
    </source>
</evidence>
<keyword evidence="17" id="KW-1185">Reference proteome</keyword>
<evidence type="ECO:0000256" key="3">
    <source>
        <dbReference type="ARBA" id="ARBA00012584"/>
    </source>
</evidence>
<dbReference type="HOGENOM" id="CLU_031397_0_0_9"/>
<dbReference type="GO" id="GO:0061710">
    <property type="term" value="F:L-threonylcarbamoyladenylate synthase"/>
    <property type="evidence" value="ECO:0007669"/>
    <property type="project" value="UniProtKB-EC"/>
</dbReference>
<dbReference type="PANTHER" id="PTHR17490">
    <property type="entry name" value="SUA5"/>
    <property type="match status" value="1"/>
</dbReference>
<dbReference type="EMBL" id="CP000612">
    <property type="protein sequence ID" value="ABO51668.1"/>
    <property type="molecule type" value="Genomic_DNA"/>
</dbReference>
<dbReference type="PANTHER" id="PTHR17490:SF16">
    <property type="entry name" value="THREONYLCARBAMOYL-AMP SYNTHASE"/>
    <property type="match status" value="1"/>
</dbReference>
<dbReference type="InterPro" id="IPR010923">
    <property type="entry name" value="T(6)A37_SUA5"/>
</dbReference>
<dbReference type="OrthoDB" id="9814580at2"/>
<dbReference type="Gene3D" id="3.90.870.10">
    <property type="entry name" value="DHBP synthase"/>
    <property type="match status" value="1"/>
</dbReference>
<dbReference type="AlphaFoldDB" id="A4J9B5"/>
<feature type="binding site" evidence="14">
    <location>
        <position position="148"/>
    </location>
    <ligand>
        <name>ATP</name>
        <dbReference type="ChEBI" id="CHEBI:30616"/>
    </ligand>
</feature>
<feature type="binding site" evidence="14">
    <location>
        <position position="72"/>
    </location>
    <ligand>
        <name>L-threonine</name>
        <dbReference type="ChEBI" id="CHEBI:57926"/>
    </ligand>
</feature>
<dbReference type="GO" id="GO:0005737">
    <property type="term" value="C:cytoplasm"/>
    <property type="evidence" value="ECO:0007669"/>
    <property type="project" value="UniProtKB-SubCell"/>
</dbReference>
<feature type="binding site" evidence="14">
    <location>
        <position position="156"/>
    </location>
    <ligand>
        <name>ATP</name>
        <dbReference type="ChEBI" id="CHEBI:30616"/>
    </ligand>
</feature>
<dbReference type="InterPro" id="IPR005145">
    <property type="entry name" value="Sua5_C"/>
</dbReference>
<dbReference type="PROSITE" id="PS51163">
    <property type="entry name" value="YRDC"/>
    <property type="match status" value="1"/>
</dbReference>
<dbReference type="Pfam" id="PF01300">
    <property type="entry name" value="Sua5_yciO_yrdC"/>
    <property type="match status" value="1"/>
</dbReference>
<evidence type="ECO:0000256" key="10">
    <source>
        <dbReference type="ARBA" id="ARBA00022840"/>
    </source>
</evidence>
<keyword evidence="5 13" id="KW-0963">Cytoplasm</keyword>
<evidence type="ECO:0000313" key="17">
    <source>
        <dbReference type="Proteomes" id="UP000001556"/>
    </source>
</evidence>
<evidence type="ECO:0000256" key="1">
    <source>
        <dbReference type="ARBA" id="ARBA00004496"/>
    </source>
</evidence>
<evidence type="ECO:0000256" key="13">
    <source>
        <dbReference type="PIRNR" id="PIRNR004930"/>
    </source>
</evidence>
<dbReference type="STRING" id="349161.Dred_3166"/>
<dbReference type="eggNOG" id="COG0009">
    <property type="taxonomic scope" value="Bacteria"/>
</dbReference>
<feature type="binding site" evidence="14">
    <location>
        <position position="67"/>
    </location>
    <ligand>
        <name>ATP</name>
        <dbReference type="ChEBI" id="CHEBI:30616"/>
    </ligand>
</feature>
<comment type="similarity">
    <text evidence="2 13">Belongs to the SUA5 family.</text>
</comment>
<comment type="subcellular location">
    <subcellularLocation>
        <location evidence="1 13">Cytoplasm</location>
    </subcellularLocation>
</comment>
<feature type="binding site" evidence="14">
    <location>
        <position position="200"/>
    </location>
    <ligand>
        <name>ATP</name>
        <dbReference type="ChEBI" id="CHEBI:30616"/>
    </ligand>
</feature>
<dbReference type="Proteomes" id="UP000001556">
    <property type="component" value="Chromosome"/>
</dbReference>
<evidence type="ECO:0000313" key="16">
    <source>
        <dbReference type="EMBL" id="ABO51668.1"/>
    </source>
</evidence>
<dbReference type="InterPro" id="IPR038385">
    <property type="entry name" value="Sua5/YwlC_C"/>
</dbReference>
<evidence type="ECO:0000256" key="11">
    <source>
        <dbReference type="ARBA" id="ARBA00029774"/>
    </source>
</evidence>
<dbReference type="PIRSF" id="PIRSF004930">
    <property type="entry name" value="Tln_factor_SUA5"/>
    <property type="match status" value="1"/>
</dbReference>
<feature type="binding site" evidence="14">
    <location>
        <position position="122"/>
    </location>
    <ligand>
        <name>L-threonine</name>
        <dbReference type="ChEBI" id="CHEBI:57926"/>
    </ligand>
</feature>
<gene>
    <name evidence="16" type="ordered locus">Dred_3166</name>
</gene>
<organism evidence="16 17">
    <name type="scientific">Desulforamulus reducens (strain ATCC BAA-1160 / DSM 100696 / MI-1)</name>
    <name type="common">Desulfotomaculum reducens</name>
    <dbReference type="NCBI Taxonomy" id="349161"/>
    <lineage>
        <taxon>Bacteria</taxon>
        <taxon>Bacillati</taxon>
        <taxon>Bacillota</taxon>
        <taxon>Clostridia</taxon>
        <taxon>Eubacteriales</taxon>
        <taxon>Peptococcaceae</taxon>
        <taxon>Desulforamulus</taxon>
    </lineage>
</organism>
<dbReference type="Gene3D" id="3.40.50.11030">
    <property type="entry name" value="Threonylcarbamoyl-AMP synthase, C-terminal domain"/>
    <property type="match status" value="1"/>
</dbReference>
<dbReference type="SUPFAM" id="SSF55821">
    <property type="entry name" value="YrdC/RibB"/>
    <property type="match status" value="1"/>
</dbReference>
<feature type="binding site" evidence="14">
    <location>
        <position position="126"/>
    </location>
    <ligand>
        <name>L-threonine</name>
        <dbReference type="ChEBI" id="CHEBI:57926"/>
    </ligand>
</feature>
<keyword evidence="9 13" id="KW-0547">Nucleotide-binding</keyword>
<comment type="catalytic activity">
    <reaction evidence="12 13">
        <text>L-threonine + hydrogencarbonate + ATP = L-threonylcarbamoyladenylate + diphosphate + H2O</text>
        <dbReference type="Rhea" id="RHEA:36407"/>
        <dbReference type="ChEBI" id="CHEBI:15377"/>
        <dbReference type="ChEBI" id="CHEBI:17544"/>
        <dbReference type="ChEBI" id="CHEBI:30616"/>
        <dbReference type="ChEBI" id="CHEBI:33019"/>
        <dbReference type="ChEBI" id="CHEBI:57926"/>
        <dbReference type="ChEBI" id="CHEBI:73682"/>
        <dbReference type="EC" id="2.7.7.87"/>
    </reaction>
</comment>
<feature type="binding site" evidence="14">
    <location>
        <position position="186"/>
    </location>
    <ligand>
        <name>L-threonine</name>
        <dbReference type="ChEBI" id="CHEBI:57926"/>
    </ligand>
</feature>
<evidence type="ECO:0000259" key="15">
    <source>
        <dbReference type="PROSITE" id="PS51163"/>
    </source>
</evidence>
<dbReference type="GO" id="GO:0006450">
    <property type="term" value="P:regulation of translational fidelity"/>
    <property type="evidence" value="ECO:0007669"/>
    <property type="project" value="TreeGrafter"/>
</dbReference>
<evidence type="ECO:0000256" key="5">
    <source>
        <dbReference type="ARBA" id="ARBA00022490"/>
    </source>
</evidence>
<dbReference type="KEGG" id="drm:Dred_3166"/>
<dbReference type="GO" id="GO:0003725">
    <property type="term" value="F:double-stranded RNA binding"/>
    <property type="evidence" value="ECO:0007669"/>
    <property type="project" value="UniProtKB-UniRule"/>
</dbReference>
<dbReference type="FunFam" id="3.40.50.11030:FF:000001">
    <property type="entry name" value="Threonylcarbamoyl-AMP synthase"/>
    <property type="match status" value="1"/>
</dbReference>
<keyword evidence="6 13" id="KW-0808">Transferase</keyword>
<evidence type="ECO:0000256" key="14">
    <source>
        <dbReference type="PIRSR" id="PIRSR004930-1"/>
    </source>
</evidence>
<evidence type="ECO:0000256" key="12">
    <source>
        <dbReference type="ARBA" id="ARBA00048366"/>
    </source>
</evidence>
<comment type="function">
    <text evidence="13">Required for the formation of a threonylcarbamoyl group on adenosine at position 37 (t(6)A37) in tRNAs that read codons beginning with adenine.</text>
</comment>
<evidence type="ECO:0000256" key="6">
    <source>
        <dbReference type="ARBA" id="ARBA00022679"/>
    </source>
</evidence>
<dbReference type="GO" id="GO:0008033">
    <property type="term" value="P:tRNA processing"/>
    <property type="evidence" value="ECO:0007669"/>
    <property type="project" value="UniProtKB-KW"/>
</dbReference>
<feature type="binding site" evidence="14">
    <location>
        <position position="243"/>
    </location>
    <ligand>
        <name>ATP</name>
        <dbReference type="ChEBI" id="CHEBI:30616"/>
    </ligand>
</feature>
<keyword evidence="7 13" id="KW-0819">tRNA processing</keyword>
<evidence type="ECO:0000256" key="8">
    <source>
        <dbReference type="ARBA" id="ARBA00022695"/>
    </source>
</evidence>
<feature type="binding site" evidence="14">
    <location>
        <position position="63"/>
    </location>
    <ligand>
        <name>ATP</name>
        <dbReference type="ChEBI" id="CHEBI:30616"/>
    </ligand>
</feature>
<dbReference type="InterPro" id="IPR006070">
    <property type="entry name" value="Sua5-like_dom"/>
</dbReference>
<name>A4J9B5_DESRM</name>
<dbReference type="RefSeq" id="WP_011879456.1">
    <property type="nucleotide sequence ID" value="NC_009253.1"/>
</dbReference>
<dbReference type="InterPro" id="IPR050156">
    <property type="entry name" value="TC-AMP_synthase_SUA5"/>
</dbReference>
<keyword evidence="8 13" id="KW-0548">Nucleotidyltransferase</keyword>
<evidence type="ECO:0000256" key="9">
    <source>
        <dbReference type="ARBA" id="ARBA00022741"/>
    </source>
</evidence>
<protein>
    <recommendedName>
        <fullName evidence="4 13">Threonylcarbamoyl-AMP synthase</fullName>
        <shortName evidence="13">TC-AMP synthase</shortName>
        <ecNumber evidence="3 13">2.7.7.87</ecNumber>
    </recommendedName>
    <alternativeName>
        <fullName evidence="11 13">L-threonylcarbamoyladenylate synthase</fullName>
    </alternativeName>
</protein>